<accession>A0A383CEJ6</accession>
<dbReference type="AlphaFoldDB" id="A0A383CEJ6"/>
<dbReference type="InterPro" id="IPR023214">
    <property type="entry name" value="HAD_sf"/>
</dbReference>
<gene>
    <name evidence="1" type="ORF">METZ01_LOCUS483364</name>
</gene>
<dbReference type="Gene3D" id="3.40.50.1000">
    <property type="entry name" value="HAD superfamily/HAD-like"/>
    <property type="match status" value="1"/>
</dbReference>
<evidence type="ECO:0008006" key="2">
    <source>
        <dbReference type="Google" id="ProtNLM"/>
    </source>
</evidence>
<name>A0A383CEJ6_9ZZZZ</name>
<organism evidence="1">
    <name type="scientific">marine metagenome</name>
    <dbReference type="NCBI Taxonomy" id="408172"/>
    <lineage>
        <taxon>unclassified sequences</taxon>
        <taxon>metagenomes</taxon>
        <taxon>ecological metagenomes</taxon>
    </lineage>
</organism>
<protein>
    <recommendedName>
        <fullName evidence="2">3-deoxy-D-manno-octulosonate 8-phosphate phosphatase</fullName>
    </recommendedName>
</protein>
<sequence>MSFNQIKLFISDIDGVWTDGSIYIGTDGMEFKRFTVLD</sequence>
<proteinExistence type="predicted"/>
<feature type="non-terminal residue" evidence="1">
    <location>
        <position position="38"/>
    </location>
</feature>
<dbReference type="EMBL" id="UINC01208119">
    <property type="protein sequence ID" value="SVE30510.1"/>
    <property type="molecule type" value="Genomic_DNA"/>
</dbReference>
<evidence type="ECO:0000313" key="1">
    <source>
        <dbReference type="EMBL" id="SVE30510.1"/>
    </source>
</evidence>
<reference evidence="1" key="1">
    <citation type="submission" date="2018-05" db="EMBL/GenBank/DDBJ databases">
        <authorList>
            <person name="Lanie J.A."/>
            <person name="Ng W.-L."/>
            <person name="Kazmierczak K.M."/>
            <person name="Andrzejewski T.M."/>
            <person name="Davidsen T.M."/>
            <person name="Wayne K.J."/>
            <person name="Tettelin H."/>
            <person name="Glass J.I."/>
            <person name="Rusch D."/>
            <person name="Podicherti R."/>
            <person name="Tsui H.-C.T."/>
            <person name="Winkler M.E."/>
        </authorList>
    </citation>
    <scope>NUCLEOTIDE SEQUENCE</scope>
</reference>